<feature type="region of interest" description="Disordered" evidence="1">
    <location>
        <begin position="55"/>
        <end position="80"/>
    </location>
</feature>
<keyword evidence="3" id="KW-1185">Reference proteome</keyword>
<feature type="region of interest" description="Disordered" evidence="1">
    <location>
        <begin position="1"/>
        <end position="32"/>
    </location>
</feature>
<dbReference type="AlphaFoldDB" id="A0A9D3YKF1"/>
<evidence type="ECO:0000256" key="1">
    <source>
        <dbReference type="SAM" id="MobiDB-lite"/>
    </source>
</evidence>
<reference evidence="2" key="2">
    <citation type="submission" date="2020-11" db="EMBL/GenBank/DDBJ databases">
        <authorList>
            <person name="McCartney M.A."/>
            <person name="Auch B."/>
            <person name="Kono T."/>
            <person name="Mallez S."/>
            <person name="Becker A."/>
            <person name="Gohl D.M."/>
            <person name="Silverstein K.A.T."/>
            <person name="Koren S."/>
            <person name="Bechman K.B."/>
            <person name="Herman A."/>
            <person name="Abrahante J.E."/>
            <person name="Garbe J."/>
        </authorList>
    </citation>
    <scope>NUCLEOTIDE SEQUENCE</scope>
    <source>
        <strain evidence="2">Duluth1</strain>
        <tissue evidence="2">Whole animal</tissue>
    </source>
</reference>
<evidence type="ECO:0000313" key="3">
    <source>
        <dbReference type="Proteomes" id="UP000828390"/>
    </source>
</evidence>
<accession>A0A9D3YKF1</accession>
<dbReference type="EMBL" id="JAIWYP010000015">
    <property type="protein sequence ID" value="KAH3700490.1"/>
    <property type="molecule type" value="Genomic_DNA"/>
</dbReference>
<comment type="caution">
    <text evidence="2">The sequence shown here is derived from an EMBL/GenBank/DDBJ whole genome shotgun (WGS) entry which is preliminary data.</text>
</comment>
<protein>
    <submittedName>
        <fullName evidence="2">Uncharacterized protein</fullName>
    </submittedName>
</protein>
<feature type="compositionally biased region" description="Polar residues" evidence="1">
    <location>
        <begin position="62"/>
        <end position="80"/>
    </location>
</feature>
<evidence type="ECO:0000313" key="2">
    <source>
        <dbReference type="EMBL" id="KAH3700490.1"/>
    </source>
</evidence>
<name>A0A9D3YKF1_DREPO</name>
<gene>
    <name evidence="2" type="ORF">DPMN_075469</name>
</gene>
<reference evidence="2" key="1">
    <citation type="journal article" date="2019" name="bioRxiv">
        <title>The Genome of the Zebra Mussel, Dreissena polymorpha: A Resource for Invasive Species Research.</title>
        <authorList>
            <person name="McCartney M.A."/>
            <person name="Auch B."/>
            <person name="Kono T."/>
            <person name="Mallez S."/>
            <person name="Zhang Y."/>
            <person name="Obille A."/>
            <person name="Becker A."/>
            <person name="Abrahante J.E."/>
            <person name="Garbe J."/>
            <person name="Badalamenti J.P."/>
            <person name="Herman A."/>
            <person name="Mangelson H."/>
            <person name="Liachko I."/>
            <person name="Sullivan S."/>
            <person name="Sone E.D."/>
            <person name="Koren S."/>
            <person name="Silverstein K.A.T."/>
            <person name="Beckman K.B."/>
            <person name="Gohl D.M."/>
        </authorList>
    </citation>
    <scope>NUCLEOTIDE SEQUENCE</scope>
    <source>
        <strain evidence="2">Duluth1</strain>
        <tissue evidence="2">Whole animal</tissue>
    </source>
</reference>
<proteinExistence type="predicted"/>
<organism evidence="2 3">
    <name type="scientific">Dreissena polymorpha</name>
    <name type="common">Zebra mussel</name>
    <name type="synonym">Mytilus polymorpha</name>
    <dbReference type="NCBI Taxonomy" id="45954"/>
    <lineage>
        <taxon>Eukaryota</taxon>
        <taxon>Metazoa</taxon>
        <taxon>Spiralia</taxon>
        <taxon>Lophotrochozoa</taxon>
        <taxon>Mollusca</taxon>
        <taxon>Bivalvia</taxon>
        <taxon>Autobranchia</taxon>
        <taxon>Heteroconchia</taxon>
        <taxon>Euheterodonta</taxon>
        <taxon>Imparidentia</taxon>
        <taxon>Neoheterodontei</taxon>
        <taxon>Myida</taxon>
        <taxon>Dreissenoidea</taxon>
        <taxon>Dreissenidae</taxon>
        <taxon>Dreissena</taxon>
    </lineage>
</organism>
<feature type="compositionally biased region" description="Basic and acidic residues" evidence="1">
    <location>
        <begin position="8"/>
        <end position="32"/>
    </location>
</feature>
<sequence>MYGVDTSHSTDVKINTDAEKQTRSDIQPDFKTDKSHVPDINFYANTDLRAGSDIKSDIYTDNRLSPDNYTDTKPTDPVSTSRLTPVLKIIIARYTDRNQHPTTDPVPYRLVRDDTLLSALI</sequence>
<dbReference type="Proteomes" id="UP000828390">
    <property type="component" value="Unassembled WGS sequence"/>
</dbReference>